<reference evidence="1 2" key="1">
    <citation type="submission" date="2024-03" db="EMBL/GenBank/DDBJ databases">
        <title>Human intestinal bacterial collection.</title>
        <authorList>
            <person name="Pauvert C."/>
            <person name="Hitch T.C.A."/>
            <person name="Clavel T."/>
        </authorList>
    </citation>
    <scope>NUCLEOTIDE SEQUENCE [LARGE SCALE GENOMIC DNA]</scope>
    <source>
        <strain evidence="1 2">CLA-AA-H192</strain>
    </source>
</reference>
<proteinExistence type="predicted"/>
<evidence type="ECO:0000313" key="1">
    <source>
        <dbReference type="EMBL" id="MEQ2511435.1"/>
    </source>
</evidence>
<name>A0ABV1G7R9_9FIRM</name>
<dbReference type="RefSeq" id="WP_349136136.1">
    <property type="nucleotide sequence ID" value="NZ_JBBMFF010000230.1"/>
</dbReference>
<organism evidence="1 2">
    <name type="scientific">Faecousia intestinalis</name>
    <dbReference type="NCBI Taxonomy" id="3133167"/>
    <lineage>
        <taxon>Bacteria</taxon>
        <taxon>Bacillati</taxon>
        <taxon>Bacillota</taxon>
        <taxon>Clostridia</taxon>
        <taxon>Eubacteriales</taxon>
        <taxon>Oscillospiraceae</taxon>
        <taxon>Faecousia</taxon>
    </lineage>
</organism>
<sequence length="395" mass="44735">MMARKRENTRPADLDVQIAAKLDEAYNMAEEFFISKKEGIPPYAASLNSEFVEALEKMAQYCEKASGGYSNLITSLSIKAVYGDTVDVRYHQVQIQDKTDRPAGFNFRGVSESVIYTWMEAHEFHGAKSGWQTRTFERPKPYMLDYDENIGTIKEPFLTCYDQVETKGQNALTALAFLLWRRIQLREDSRVILAVPKIQDVLQITQLFESHFFYRYKDSKGASRLPVLALYAIYSVLIEELHRFDGKILKPLEAHSAADAQTGAIGDIEIINGDGTAFEAVEVKHGLIVTTAMVDSAKQKIRGSQVDRYYILTTHHQHEPSEEVSREVENVKKLLGCQLIVNGVIPTIKYYLRLLTTPGAVLPAYVKILNEDEAIGFEHRDIWNKIATGEVSIDK</sequence>
<dbReference type="EMBL" id="JBBMFF010000230">
    <property type="protein sequence ID" value="MEQ2511435.1"/>
    <property type="molecule type" value="Genomic_DNA"/>
</dbReference>
<accession>A0ABV1G7R9</accession>
<evidence type="ECO:0008006" key="3">
    <source>
        <dbReference type="Google" id="ProtNLM"/>
    </source>
</evidence>
<comment type="caution">
    <text evidence="1">The sequence shown here is derived from an EMBL/GenBank/DDBJ whole genome shotgun (WGS) entry which is preliminary data.</text>
</comment>
<gene>
    <name evidence="1" type="ORF">WMO66_09270</name>
</gene>
<keyword evidence="2" id="KW-1185">Reference proteome</keyword>
<protein>
    <recommendedName>
        <fullName evidence="3">DNA methyltransferase</fullName>
    </recommendedName>
</protein>
<dbReference type="Proteomes" id="UP001491552">
    <property type="component" value="Unassembled WGS sequence"/>
</dbReference>
<evidence type="ECO:0000313" key="2">
    <source>
        <dbReference type="Proteomes" id="UP001491552"/>
    </source>
</evidence>